<sequence length="406" mass="44229">MYRQLDAMGAVLIEGVKGCGKTATARQIAASEVLLDSDPSAAMAVDLDPRLVLNGDSPRLLDEWQRAPRIWDAVRRAVDDRRLTGQFVLTGSATPSDDVPRHSGAGRFGIVQMRTMTLAEKQATTPTVSVGGLLAGDTPPPDRSSLEVRDYLHHLAVGGWPGLVGADETTARTFLDGYLDMIIEHDIAEVSGSPRNPRLVGRFLHAYAQLISQPATISTIVRRARDDVDEDTRAPSRYVADPYLDALRRMKIIDEVPAWEPAVRSSKRLTMTPKRQLGDPSLAASLLQMSPARMLTDLETTGFLFESLVGHDLRTYAEAAGASLFHYREHDARLEVDFVLETRDGDWVGIEVKMGESELDKAAASLTRLAERVARQPKALAVITAGSLAYTRDDGVHVVPLGCLGA</sequence>
<name>A0A7Y9I4K7_9ACTN</name>
<evidence type="ECO:0000259" key="1">
    <source>
        <dbReference type="Pfam" id="PF13173"/>
    </source>
</evidence>
<organism evidence="3 4">
    <name type="scientific">Microlunatus parietis</name>
    <dbReference type="NCBI Taxonomy" id="682979"/>
    <lineage>
        <taxon>Bacteria</taxon>
        <taxon>Bacillati</taxon>
        <taxon>Actinomycetota</taxon>
        <taxon>Actinomycetes</taxon>
        <taxon>Propionibacteriales</taxon>
        <taxon>Propionibacteriaceae</taxon>
        <taxon>Microlunatus</taxon>
    </lineage>
</organism>
<gene>
    <name evidence="3" type="ORF">BKA15_001510</name>
</gene>
<evidence type="ECO:0000259" key="2">
    <source>
        <dbReference type="Pfam" id="PF13635"/>
    </source>
</evidence>
<feature type="domain" description="AAA" evidence="1">
    <location>
        <begin position="10"/>
        <end position="120"/>
    </location>
</feature>
<reference evidence="3 4" key="1">
    <citation type="submission" date="2020-07" db="EMBL/GenBank/DDBJ databases">
        <title>Sequencing the genomes of 1000 actinobacteria strains.</title>
        <authorList>
            <person name="Klenk H.-P."/>
        </authorList>
    </citation>
    <scope>NUCLEOTIDE SEQUENCE [LARGE SCALE GENOMIC DNA]</scope>
    <source>
        <strain evidence="3 4">DSM 22083</strain>
    </source>
</reference>
<evidence type="ECO:0000313" key="3">
    <source>
        <dbReference type="EMBL" id="NYE70181.1"/>
    </source>
</evidence>
<dbReference type="AlphaFoldDB" id="A0A7Y9I4K7"/>
<dbReference type="InterPro" id="IPR041682">
    <property type="entry name" value="AAA_14"/>
</dbReference>
<keyword evidence="4" id="KW-1185">Reference proteome</keyword>
<dbReference type="InterPro" id="IPR025420">
    <property type="entry name" value="DUF4143"/>
</dbReference>
<dbReference type="PANTHER" id="PTHR43566:SF2">
    <property type="entry name" value="DUF4143 DOMAIN-CONTAINING PROTEIN"/>
    <property type="match status" value="1"/>
</dbReference>
<dbReference type="Pfam" id="PF13635">
    <property type="entry name" value="DUF4143"/>
    <property type="match status" value="1"/>
</dbReference>
<feature type="domain" description="DUF4143" evidence="2">
    <location>
        <begin position="184"/>
        <end position="354"/>
    </location>
</feature>
<dbReference type="EMBL" id="JACCBU010000001">
    <property type="protein sequence ID" value="NYE70181.1"/>
    <property type="molecule type" value="Genomic_DNA"/>
</dbReference>
<dbReference type="Proteomes" id="UP000569914">
    <property type="component" value="Unassembled WGS sequence"/>
</dbReference>
<dbReference type="RefSeq" id="WP_179749461.1">
    <property type="nucleotide sequence ID" value="NZ_JACCBU010000001.1"/>
</dbReference>
<evidence type="ECO:0008006" key="5">
    <source>
        <dbReference type="Google" id="ProtNLM"/>
    </source>
</evidence>
<accession>A0A7Y9I4K7</accession>
<comment type="caution">
    <text evidence="3">The sequence shown here is derived from an EMBL/GenBank/DDBJ whole genome shotgun (WGS) entry which is preliminary data.</text>
</comment>
<protein>
    <recommendedName>
        <fullName evidence="5">AAA+ ATPase domain-containing protein</fullName>
    </recommendedName>
</protein>
<proteinExistence type="predicted"/>
<evidence type="ECO:0000313" key="4">
    <source>
        <dbReference type="Proteomes" id="UP000569914"/>
    </source>
</evidence>
<dbReference type="Pfam" id="PF13173">
    <property type="entry name" value="AAA_14"/>
    <property type="match status" value="1"/>
</dbReference>
<dbReference type="PANTHER" id="PTHR43566">
    <property type="entry name" value="CONSERVED PROTEIN"/>
    <property type="match status" value="1"/>
</dbReference>